<dbReference type="Pfam" id="PF13700">
    <property type="entry name" value="DUF4158"/>
    <property type="match status" value="1"/>
</dbReference>
<sequence length="104" mass="11985">MSEHRIFAVDMSFASSCTAKLLWTVARPLPFSNGVESGPTCASQRIRTKEPRDIPIDEDSLIRQYSLLPADLLEIKLRRREHNQLGIAIQPCLMRYPGRPPHWW</sequence>
<evidence type="ECO:0000259" key="1">
    <source>
        <dbReference type="Pfam" id="PF13700"/>
    </source>
</evidence>
<reference evidence="2 3" key="1">
    <citation type="submission" date="2019-12" db="EMBL/GenBank/DDBJ databases">
        <title>Nitratireductor arenosus sp. nov., Isolated from sea sand, Jeju island, South Korea.</title>
        <authorList>
            <person name="Kim W."/>
        </authorList>
    </citation>
    <scope>NUCLEOTIDE SEQUENCE [LARGE SCALE GENOMIC DNA]</scope>
    <source>
        <strain evidence="2 3">CAU 1489</strain>
    </source>
</reference>
<name>A0A844QPX6_9HYPH</name>
<protein>
    <submittedName>
        <fullName evidence="2">DUF4158 domain-containing protein</fullName>
    </submittedName>
</protein>
<dbReference type="AlphaFoldDB" id="A0A844QPX6"/>
<dbReference type="InterPro" id="IPR025296">
    <property type="entry name" value="DUF4158"/>
</dbReference>
<comment type="caution">
    <text evidence="2">The sequence shown here is derived from an EMBL/GenBank/DDBJ whole genome shotgun (WGS) entry which is preliminary data.</text>
</comment>
<organism evidence="2 3">
    <name type="scientific">Nitratireductor arenosus</name>
    <dbReference type="NCBI Taxonomy" id="2682096"/>
    <lineage>
        <taxon>Bacteria</taxon>
        <taxon>Pseudomonadati</taxon>
        <taxon>Pseudomonadota</taxon>
        <taxon>Alphaproteobacteria</taxon>
        <taxon>Hyphomicrobiales</taxon>
        <taxon>Phyllobacteriaceae</taxon>
        <taxon>Nitratireductor</taxon>
    </lineage>
</organism>
<dbReference type="Proteomes" id="UP000463224">
    <property type="component" value="Unassembled WGS sequence"/>
</dbReference>
<evidence type="ECO:0000313" key="3">
    <source>
        <dbReference type="Proteomes" id="UP000463224"/>
    </source>
</evidence>
<gene>
    <name evidence="2" type="ORF">GN330_22375</name>
</gene>
<accession>A0A844QPX6</accession>
<keyword evidence="3" id="KW-1185">Reference proteome</keyword>
<proteinExistence type="predicted"/>
<feature type="domain" description="DUF4158" evidence="1">
    <location>
        <begin position="53"/>
        <end position="101"/>
    </location>
</feature>
<dbReference type="EMBL" id="WPHG01000009">
    <property type="protein sequence ID" value="MVB00004.1"/>
    <property type="molecule type" value="Genomic_DNA"/>
</dbReference>
<evidence type="ECO:0000313" key="2">
    <source>
        <dbReference type="EMBL" id="MVB00004.1"/>
    </source>
</evidence>